<accession>A0A090KZZ2</accession>
<name>A0A090KZZ2_STRRB</name>
<protein>
    <submittedName>
        <fullName evidence="2 4">Chitin binding domain-containing protein</fullName>
    </submittedName>
</protein>
<evidence type="ECO:0000313" key="5">
    <source>
        <dbReference type="WormBase" id="SRAE_0000057600"/>
    </source>
</evidence>
<dbReference type="WBParaSite" id="SRAE_0000057600.1">
    <property type="protein sequence ID" value="SRAE_0000057600.1"/>
    <property type="gene ID" value="WBGene00256322"/>
</dbReference>
<evidence type="ECO:0000313" key="3">
    <source>
        <dbReference type="Proteomes" id="UP000035682"/>
    </source>
</evidence>
<reference evidence="2" key="1">
    <citation type="submission" date="2014-09" db="EMBL/GenBank/DDBJ databases">
        <authorList>
            <person name="Aslett A.Martin."/>
        </authorList>
    </citation>
    <scope>NUCLEOTIDE SEQUENCE</scope>
    <source>
        <strain evidence="2">ED321 Heterogonic</strain>
    </source>
</reference>
<dbReference type="GeneID" id="36373820"/>
<dbReference type="CTD" id="36373820"/>
<gene>
    <name evidence="2 4 5" type="ORF">SRAE_0000057600</name>
</gene>
<feature type="region of interest" description="Disordered" evidence="1">
    <location>
        <begin position="370"/>
        <end position="392"/>
    </location>
</feature>
<reference evidence="4" key="3">
    <citation type="submission" date="2020-12" db="UniProtKB">
        <authorList>
            <consortium name="WormBaseParasite"/>
        </authorList>
    </citation>
    <scope>IDENTIFICATION</scope>
</reference>
<dbReference type="AlphaFoldDB" id="A0A090KZZ2"/>
<evidence type="ECO:0000313" key="2">
    <source>
        <dbReference type="EMBL" id="CEF61452.1"/>
    </source>
</evidence>
<dbReference type="Proteomes" id="UP000035682">
    <property type="component" value="Unplaced"/>
</dbReference>
<proteinExistence type="predicted"/>
<dbReference type="RefSeq" id="XP_024500661.1">
    <property type="nucleotide sequence ID" value="XM_024646484.1"/>
</dbReference>
<sequence>MDPFTNDNQIAKCEKKNVDEENENFDNKNDSTTINPDYINESKKVAIICNDVKEDDVVMSAIDKSSVLDDKETKNCNIEDDSTIINSNCIKEPEEVTTIFNHVEQDDIVKPITKKYCILECTEFKIRSLIDNPTLLKSNCFNELKKVTTYRNVVKQVNFTMCAIDKSNVLEDNETKNCNIEDDSTLNNSNCIKEPEKVAVVCNDVKQDNAVMPATDKFNILEDEEIQKCDMKDDSTTINSNCINNPEEKDIICSKVKQDDAILSAIDKSNFFEDEKIKNCNIENDSLTINSNCINESKKVAIVCNDVKNDDIVMSLTDKSSAFEDKETQECDLKDNSTTINSNCKNDPEKIAVVCSDVKQDPVVMSVTDKPSVLEDKETQKSDLKDNSTTINSNCKNDPEKIDIICSEVKKDDVVLSAIDKFNVLEDNETQKCDLKVVSTLNNSDCINDPEKIAVVCSDVKQDNAVMSAANKSNIFENKEIQKCDIKDKSTTIYSNCKNDPEKIAIVCNVYEQENIKTIKEYKFVSLKSSNYISTLNLYQSLITKVMVMKFEDEIDSGRFVLSNKTFKLIVSKLENQDDKNRFDEIENILYMAIKFLFMKNEEEFDRLEFMKSIEKDLISLLELSMNFSVRKALFSFLLLISSHSNVKGIFVTKNQNLANLIAYNTYMEHFVSSLDIAIQETITIEENFEFRIMAKILYDRFCFNFNYDILPSDDICFINQYLSYLKYGLNIFCDGVLKIFDACEKDKEKLEMDFVDTILAIENIIIHFVDILERKDFNDLMNNTIIYEILENIKLKLDTFNDSTKATLYNLGVLIFHTSTKCLSYGSDYLKFIHQLNVGNVMIKYFVDSEELKKSPILDGLTNFFMGNQIILNVLLYKMNDNEKMKNK</sequence>
<evidence type="ECO:0000256" key="1">
    <source>
        <dbReference type="SAM" id="MobiDB-lite"/>
    </source>
</evidence>
<dbReference type="EMBL" id="LN609408">
    <property type="protein sequence ID" value="CEF61452.1"/>
    <property type="molecule type" value="Genomic_DNA"/>
</dbReference>
<keyword evidence="3" id="KW-1185">Reference proteome</keyword>
<reference evidence="3" key="2">
    <citation type="submission" date="2014-09" db="EMBL/GenBank/DDBJ databases">
        <authorList>
            <person name="Martin A.A."/>
        </authorList>
    </citation>
    <scope>NUCLEOTIDE SEQUENCE</scope>
    <source>
        <strain evidence="3">ED321</strain>
    </source>
</reference>
<evidence type="ECO:0000313" key="4">
    <source>
        <dbReference type="WBParaSite" id="SRAE_0000057600.1"/>
    </source>
</evidence>
<dbReference type="WormBase" id="SRAE_0000057600">
    <property type="protein sequence ID" value="SRP08593"/>
    <property type="gene ID" value="WBGene00256322"/>
</dbReference>
<organism evidence="2">
    <name type="scientific">Strongyloides ratti</name>
    <name type="common">Parasitic roundworm</name>
    <dbReference type="NCBI Taxonomy" id="34506"/>
    <lineage>
        <taxon>Eukaryota</taxon>
        <taxon>Metazoa</taxon>
        <taxon>Ecdysozoa</taxon>
        <taxon>Nematoda</taxon>
        <taxon>Chromadorea</taxon>
        <taxon>Rhabditida</taxon>
        <taxon>Tylenchina</taxon>
        <taxon>Panagrolaimomorpha</taxon>
        <taxon>Strongyloidoidea</taxon>
        <taxon>Strongyloididae</taxon>
        <taxon>Strongyloides</taxon>
    </lineage>
</organism>
<feature type="compositionally biased region" description="Basic and acidic residues" evidence="1">
    <location>
        <begin position="372"/>
        <end position="386"/>
    </location>
</feature>